<dbReference type="GO" id="GO:0006511">
    <property type="term" value="P:ubiquitin-dependent protein catabolic process"/>
    <property type="evidence" value="ECO:0007669"/>
    <property type="project" value="TreeGrafter"/>
</dbReference>
<dbReference type="GO" id="GO:0003725">
    <property type="term" value="F:double-stranded RNA binding"/>
    <property type="evidence" value="ECO:0007669"/>
    <property type="project" value="TreeGrafter"/>
</dbReference>
<dbReference type="GO" id="GO:0035613">
    <property type="term" value="F:RNA stem-loop binding"/>
    <property type="evidence" value="ECO:0007669"/>
    <property type="project" value="TreeGrafter"/>
</dbReference>
<proteinExistence type="predicted"/>
<feature type="non-terminal residue" evidence="1">
    <location>
        <position position="1"/>
    </location>
</feature>
<keyword evidence="2" id="KW-1185">Reference proteome</keyword>
<dbReference type="EMBL" id="OC942611">
    <property type="protein sequence ID" value="CAD7662432.1"/>
    <property type="molecule type" value="Genomic_DNA"/>
</dbReference>
<dbReference type="EMBL" id="CAJPVJ010027786">
    <property type="protein sequence ID" value="CAG2179568.1"/>
    <property type="molecule type" value="Genomic_DNA"/>
</dbReference>
<dbReference type="GO" id="GO:0000209">
    <property type="term" value="P:protein polyubiquitination"/>
    <property type="evidence" value="ECO:0007669"/>
    <property type="project" value="TreeGrafter"/>
</dbReference>
<dbReference type="GO" id="GO:0010494">
    <property type="term" value="C:cytoplasmic stress granule"/>
    <property type="evidence" value="ECO:0007669"/>
    <property type="project" value="TreeGrafter"/>
</dbReference>
<sequence length="343" mass="37226">IALQRTGDPSGLNAIKQPLERLALIDPSPTQVTHPTLEELSEALECAKTITFQLIEFLQRFSPSYNNSSNNNMNRNKMVTNMCPNNNPRQRVSRVRPLMEEHPVSPQFTSEPFPPINLLSASSARHPALQQVVRPCASVQPSRIIRATNLTVSPTLAMGAHQLLAPTAPELGGGDSSQPHLTAMPTMQVPVLVTSTSSHTLIQNSQQMGASLLSTNLPSEDDQIIPFSDRPFVSKYGPVRSKYGFNLINTPTMSAPGNAMSQQLENTGARTQPTNVILGRSAVPSLTLIQPLQILTAAFLTDPNSNSQYGTTAFITEPTFPNTYMSGLMDLESNESHMNGLNG</sequence>
<organism evidence="1">
    <name type="scientific">Oppiella nova</name>
    <dbReference type="NCBI Taxonomy" id="334625"/>
    <lineage>
        <taxon>Eukaryota</taxon>
        <taxon>Metazoa</taxon>
        <taxon>Ecdysozoa</taxon>
        <taxon>Arthropoda</taxon>
        <taxon>Chelicerata</taxon>
        <taxon>Arachnida</taxon>
        <taxon>Acari</taxon>
        <taxon>Acariformes</taxon>
        <taxon>Sarcoptiformes</taxon>
        <taxon>Oribatida</taxon>
        <taxon>Brachypylina</taxon>
        <taxon>Oppioidea</taxon>
        <taxon>Oppiidae</taxon>
        <taxon>Oppiella</taxon>
    </lineage>
</organism>
<reference evidence="1" key="1">
    <citation type="submission" date="2020-11" db="EMBL/GenBank/DDBJ databases">
        <authorList>
            <person name="Tran Van P."/>
        </authorList>
    </citation>
    <scope>NUCLEOTIDE SEQUENCE</scope>
</reference>
<dbReference type="GO" id="GO:0000288">
    <property type="term" value="P:nuclear-transcribed mRNA catabolic process, deadenylation-dependent decay"/>
    <property type="evidence" value="ECO:0007669"/>
    <property type="project" value="TreeGrafter"/>
</dbReference>
<dbReference type="PANTHER" id="PTHR13139:SF54">
    <property type="entry name" value="RING-TYPE E3 UBIQUITIN TRANSFERASE"/>
    <property type="match status" value="1"/>
</dbReference>
<dbReference type="GO" id="GO:0061630">
    <property type="term" value="F:ubiquitin protein ligase activity"/>
    <property type="evidence" value="ECO:0007669"/>
    <property type="project" value="TreeGrafter"/>
</dbReference>
<protein>
    <submittedName>
        <fullName evidence="1">Uncharacterized protein</fullName>
    </submittedName>
</protein>
<dbReference type="Proteomes" id="UP000728032">
    <property type="component" value="Unassembled WGS sequence"/>
</dbReference>
<dbReference type="GO" id="GO:0003729">
    <property type="term" value="F:mRNA binding"/>
    <property type="evidence" value="ECO:0007669"/>
    <property type="project" value="TreeGrafter"/>
</dbReference>
<dbReference type="InterPro" id="IPR052249">
    <property type="entry name" value="Roquin_domain"/>
</dbReference>
<accession>A0A7R9MLG8</accession>
<evidence type="ECO:0000313" key="1">
    <source>
        <dbReference type="EMBL" id="CAD7662432.1"/>
    </source>
</evidence>
<name>A0A7R9MLG8_9ACAR</name>
<dbReference type="OrthoDB" id="10067217at2759"/>
<evidence type="ECO:0000313" key="2">
    <source>
        <dbReference type="Proteomes" id="UP000728032"/>
    </source>
</evidence>
<dbReference type="AlphaFoldDB" id="A0A7R9MLG8"/>
<gene>
    <name evidence="1" type="ORF">ONB1V03_LOCUS18992</name>
</gene>
<dbReference type="PANTHER" id="PTHR13139">
    <property type="entry name" value="RING FINGER AND CCCH-TYPE ZINC FINGER DOMAIN-CONTAINING PROTEIN"/>
    <property type="match status" value="1"/>
</dbReference>
<feature type="non-terminal residue" evidence="1">
    <location>
        <position position="343"/>
    </location>
</feature>